<dbReference type="PANTHER" id="PTHR40124">
    <property type="match status" value="1"/>
</dbReference>
<dbReference type="AlphaFoldDB" id="A0A8K0XW89"/>
<evidence type="ECO:0000259" key="3">
    <source>
        <dbReference type="Pfam" id="PF21294"/>
    </source>
</evidence>
<name>A0A8K0XW89_9AGAR</name>
<dbReference type="InterPro" id="IPR048958">
    <property type="entry name" value="Polysacc_lyase_14"/>
</dbReference>
<evidence type="ECO:0000313" key="4">
    <source>
        <dbReference type="EMBL" id="KAH8107931.1"/>
    </source>
</evidence>
<keyword evidence="5" id="KW-1185">Reference proteome</keyword>
<sequence length="353" mass="37680">MAIFLLPLILSPILAIAQTVPQTASPPDIVSQYSLTTSTSIPFPTATTTNDDTQSFIKDNWSLSKGRIQNGRENLDFVDDPFPDSPTPASWDSSAPKGPVLRVTYPEGAFGSADSGAQFYSLWNTTDGSQFHSMLVTYEVALDANFTFVKGGKLPGLRGGPQPDGCSGGNAANGTNCFSSRLMWRTGGAGEVYGYFPNDDSKAICSQSSVICNSDGFGTSLSRGNFHFQAAHWHRVTMLVRLNDPLKSANGQITIYFNGALAANYEDIQYRSSDVINIGGLYFSTFFGGDDSSWAPSGTTHAYFRNFELWGAAAASNLTTSPAQLSATPLSSPAQWLFGIVAAIGGSFIGMIL</sequence>
<accession>A0A8K0XW89</accession>
<dbReference type="Pfam" id="PF21294">
    <property type="entry name" value="Polysacc_lyase_14"/>
    <property type="match status" value="1"/>
</dbReference>
<feature type="region of interest" description="Disordered" evidence="1">
    <location>
        <begin position="74"/>
        <end position="95"/>
    </location>
</feature>
<evidence type="ECO:0000256" key="2">
    <source>
        <dbReference type="SAM" id="SignalP"/>
    </source>
</evidence>
<protein>
    <recommendedName>
        <fullName evidence="3">Polysaccharide lyase 14 domain-containing protein</fullName>
    </recommendedName>
</protein>
<gene>
    <name evidence="4" type="ORF">BXZ70DRAFT_22766</name>
</gene>
<dbReference type="Proteomes" id="UP000813824">
    <property type="component" value="Unassembled WGS sequence"/>
</dbReference>
<evidence type="ECO:0000256" key="1">
    <source>
        <dbReference type="SAM" id="MobiDB-lite"/>
    </source>
</evidence>
<proteinExistence type="predicted"/>
<dbReference type="EMBL" id="JAEVFJ010000001">
    <property type="protein sequence ID" value="KAH8107931.1"/>
    <property type="molecule type" value="Genomic_DNA"/>
</dbReference>
<feature type="domain" description="Polysaccharide lyase 14" evidence="3">
    <location>
        <begin position="97"/>
        <end position="307"/>
    </location>
</feature>
<reference evidence="4" key="1">
    <citation type="journal article" date="2021" name="New Phytol.">
        <title>Evolutionary innovations through gain and loss of genes in the ectomycorrhizal Boletales.</title>
        <authorList>
            <person name="Wu G."/>
            <person name="Miyauchi S."/>
            <person name="Morin E."/>
            <person name="Kuo A."/>
            <person name="Drula E."/>
            <person name="Varga T."/>
            <person name="Kohler A."/>
            <person name="Feng B."/>
            <person name="Cao Y."/>
            <person name="Lipzen A."/>
            <person name="Daum C."/>
            <person name="Hundley H."/>
            <person name="Pangilinan J."/>
            <person name="Johnson J."/>
            <person name="Barry K."/>
            <person name="LaButti K."/>
            <person name="Ng V."/>
            <person name="Ahrendt S."/>
            <person name="Min B."/>
            <person name="Choi I.G."/>
            <person name="Park H."/>
            <person name="Plett J.M."/>
            <person name="Magnuson J."/>
            <person name="Spatafora J.W."/>
            <person name="Nagy L.G."/>
            <person name="Henrissat B."/>
            <person name="Grigoriev I.V."/>
            <person name="Yang Z.L."/>
            <person name="Xu J."/>
            <person name="Martin F.M."/>
        </authorList>
    </citation>
    <scope>NUCLEOTIDE SEQUENCE</scope>
    <source>
        <strain evidence="4">KKN 215</strain>
    </source>
</reference>
<feature type="signal peptide" evidence="2">
    <location>
        <begin position="1"/>
        <end position="17"/>
    </location>
</feature>
<organism evidence="4 5">
    <name type="scientific">Cristinia sonorae</name>
    <dbReference type="NCBI Taxonomy" id="1940300"/>
    <lineage>
        <taxon>Eukaryota</taxon>
        <taxon>Fungi</taxon>
        <taxon>Dikarya</taxon>
        <taxon>Basidiomycota</taxon>
        <taxon>Agaricomycotina</taxon>
        <taxon>Agaricomycetes</taxon>
        <taxon>Agaricomycetidae</taxon>
        <taxon>Agaricales</taxon>
        <taxon>Pleurotineae</taxon>
        <taxon>Stephanosporaceae</taxon>
        <taxon>Cristinia</taxon>
    </lineage>
</organism>
<dbReference type="OrthoDB" id="2395160at2759"/>
<evidence type="ECO:0000313" key="5">
    <source>
        <dbReference type="Proteomes" id="UP000813824"/>
    </source>
</evidence>
<dbReference type="PANTHER" id="PTHR40124:SF1">
    <property type="entry name" value="DISAGGREGATASE RELATED REPEAT PROTEIN"/>
    <property type="match status" value="1"/>
</dbReference>
<keyword evidence="2" id="KW-0732">Signal</keyword>
<dbReference type="Gene3D" id="2.60.120.200">
    <property type="match status" value="1"/>
</dbReference>
<comment type="caution">
    <text evidence="4">The sequence shown here is derived from an EMBL/GenBank/DDBJ whole genome shotgun (WGS) entry which is preliminary data.</text>
</comment>
<feature type="chain" id="PRO_5035453870" description="Polysaccharide lyase 14 domain-containing protein" evidence="2">
    <location>
        <begin position="18"/>
        <end position="353"/>
    </location>
</feature>